<evidence type="ECO:0000313" key="1">
    <source>
        <dbReference type="EMBL" id="COW27370.1"/>
    </source>
</evidence>
<protein>
    <submittedName>
        <fullName evidence="1">Uncharacterized protein</fullName>
    </submittedName>
</protein>
<accession>A0A655J017</accession>
<evidence type="ECO:0000313" key="2">
    <source>
        <dbReference type="Proteomes" id="UP000048600"/>
    </source>
</evidence>
<proteinExistence type="predicted"/>
<name>A0A655J017_MYCTX</name>
<reference evidence="1 2" key="1">
    <citation type="submission" date="2015-03" db="EMBL/GenBank/DDBJ databases">
        <authorList>
            <consortium name="Pathogen Informatics"/>
        </authorList>
    </citation>
    <scope>NUCLEOTIDE SEQUENCE [LARGE SCALE GENOMIC DNA]</scope>
    <source>
        <strain evidence="1 2">P00601463</strain>
    </source>
</reference>
<organism evidence="1 2">
    <name type="scientific">Mycobacterium tuberculosis</name>
    <dbReference type="NCBI Taxonomy" id="1773"/>
    <lineage>
        <taxon>Bacteria</taxon>
        <taxon>Bacillati</taxon>
        <taxon>Actinomycetota</taxon>
        <taxon>Actinomycetes</taxon>
        <taxon>Mycobacteriales</taxon>
        <taxon>Mycobacteriaceae</taxon>
        <taxon>Mycobacterium</taxon>
        <taxon>Mycobacterium tuberculosis complex</taxon>
    </lineage>
</organism>
<gene>
    <name evidence="1" type="ORF">ERS007741_02033</name>
</gene>
<sequence>MVSARLIRADSKFMSPERAAASASANFVVLSTRPLSGKPNAVATALATAATDAPPGPSPDRAADSSALTAPFGSEPSAQFTATHCAANASSAACWPWTCCSAAASAETPNAIGESRISLATLSGRDAA</sequence>
<dbReference type="Proteomes" id="UP000048600">
    <property type="component" value="Unassembled WGS sequence"/>
</dbReference>
<dbReference type="EMBL" id="CHKL01000208">
    <property type="protein sequence ID" value="COW27370.1"/>
    <property type="molecule type" value="Genomic_DNA"/>
</dbReference>
<dbReference type="AlphaFoldDB" id="A0A655J017"/>